<dbReference type="PANTHER" id="PTHR31389:SF4">
    <property type="entry name" value="LD39211P"/>
    <property type="match status" value="1"/>
</dbReference>
<protein>
    <submittedName>
        <fullName evidence="1">14606_t:CDS:1</fullName>
    </submittedName>
</protein>
<sequence>MSDTLKELSEEQKPRIIVYDLGIANYQKNILSLLKNKGEYFDELIEFDFKNYPKFWNIDYNRGEYAWKAGIIKEISLKYPGIIVWLDSGSLIASTFFIKLENLLEQHNGFLSPKSSGKLLEWTHPGVFKYYNQSISDYKSRPYDNCNGAAIVFDTNKTQYLIDKWYECALVKNCIAPKGSNRKNHRQDQAILTFLILNDHRSCNRDISYFDIITHMDVQCAQNIYDYDKIHGEFYWPTSKELEELRHLKESYDLYVFYDIWNEGALEELLTNGKK</sequence>
<keyword evidence="2" id="KW-1185">Reference proteome</keyword>
<proteinExistence type="predicted"/>
<evidence type="ECO:0000313" key="2">
    <source>
        <dbReference type="Proteomes" id="UP001153678"/>
    </source>
</evidence>
<name>A0A9W4SSE2_9GLOM</name>
<dbReference type="PANTHER" id="PTHR31389">
    <property type="entry name" value="LD39211P"/>
    <property type="match status" value="1"/>
</dbReference>
<dbReference type="OrthoDB" id="5954868at2759"/>
<reference evidence="1" key="1">
    <citation type="submission" date="2022-08" db="EMBL/GenBank/DDBJ databases">
        <authorList>
            <person name="Kallberg Y."/>
            <person name="Tangrot J."/>
            <person name="Rosling A."/>
        </authorList>
    </citation>
    <scope>NUCLEOTIDE SEQUENCE</scope>
    <source>
        <strain evidence="1">Wild A</strain>
    </source>
</reference>
<organism evidence="1 2">
    <name type="scientific">Funneliformis geosporum</name>
    <dbReference type="NCBI Taxonomy" id="1117311"/>
    <lineage>
        <taxon>Eukaryota</taxon>
        <taxon>Fungi</taxon>
        <taxon>Fungi incertae sedis</taxon>
        <taxon>Mucoromycota</taxon>
        <taxon>Glomeromycotina</taxon>
        <taxon>Glomeromycetes</taxon>
        <taxon>Glomerales</taxon>
        <taxon>Glomeraceae</taxon>
        <taxon>Funneliformis</taxon>
    </lineage>
</organism>
<comment type="caution">
    <text evidence="1">The sequence shown here is derived from an EMBL/GenBank/DDBJ whole genome shotgun (WGS) entry which is preliminary data.</text>
</comment>
<gene>
    <name evidence="1" type="ORF">FWILDA_LOCUS9293</name>
</gene>
<dbReference type="EMBL" id="CAMKVN010002158">
    <property type="protein sequence ID" value="CAI2179851.1"/>
    <property type="molecule type" value="Genomic_DNA"/>
</dbReference>
<accession>A0A9W4SSE2</accession>
<dbReference type="Proteomes" id="UP001153678">
    <property type="component" value="Unassembled WGS sequence"/>
</dbReference>
<dbReference type="AlphaFoldDB" id="A0A9W4SSE2"/>
<evidence type="ECO:0000313" key="1">
    <source>
        <dbReference type="EMBL" id="CAI2179851.1"/>
    </source>
</evidence>